<dbReference type="AlphaFoldDB" id="A0A3M9N958"/>
<accession>A0A3M9N958</accession>
<feature type="domain" description="TIR" evidence="2">
    <location>
        <begin position="2"/>
        <end position="129"/>
    </location>
</feature>
<evidence type="ECO:0000259" key="2">
    <source>
        <dbReference type="PROSITE" id="PS50104"/>
    </source>
</evidence>
<organism evidence="3 4">
    <name type="scientific">Hanamia caeni</name>
    <dbReference type="NCBI Taxonomy" id="2294116"/>
    <lineage>
        <taxon>Bacteria</taxon>
        <taxon>Pseudomonadati</taxon>
        <taxon>Bacteroidota</taxon>
        <taxon>Chitinophagia</taxon>
        <taxon>Chitinophagales</taxon>
        <taxon>Chitinophagaceae</taxon>
        <taxon>Hanamia</taxon>
    </lineage>
</organism>
<sequence>MSVQKIFFSYSRIDGSDFALKLAIDLKKQGYDVWIDQEDIKAGTEWDLEVEKALETCDCLLYIETAKSVESNNVLDEVYYALEQKKKVIPLIVHDSKTPFRLQRIQHIDFEKNYEDGLSQLLSELRTKKNGTAFTTGEAGANSISGKSFYKKYAKLIAAAIGVLIIIAASILYFVSNKKIPGEKKVATEIAVDSNKINVEIPAAETKEEITNEPLATKKASEKNSIASRPVNKTNTPVHLIEAFEGNWQLADVAPKAKSHKGYLKIQALGDGKVSIRSYVQFYYFKANDTSFLTVFNGFAGCASCALKDNMKLEVEDISIGSQAYKILKEDEQGGGKAGDTVMNAGSNKSIRASVTLHLTDDKTAVIKVLQNKATALSYGLELQPFEYAFTFSKAE</sequence>
<keyword evidence="3" id="KW-0675">Receptor</keyword>
<keyword evidence="1" id="KW-1133">Transmembrane helix</keyword>
<dbReference type="InterPro" id="IPR000157">
    <property type="entry name" value="TIR_dom"/>
</dbReference>
<dbReference type="Pfam" id="PF13676">
    <property type="entry name" value="TIR_2"/>
    <property type="match status" value="1"/>
</dbReference>
<dbReference type="RefSeq" id="WP_123121865.1">
    <property type="nucleotide sequence ID" value="NZ_RJJR01000014.1"/>
</dbReference>
<keyword evidence="1" id="KW-0812">Transmembrane</keyword>
<reference evidence="3 4" key="1">
    <citation type="submission" date="2018-11" db="EMBL/GenBank/DDBJ databases">
        <title>Draft genome sequence of Ferruginibacter sp. BO-59.</title>
        <authorList>
            <person name="Im W.T."/>
        </authorList>
    </citation>
    <scope>NUCLEOTIDE SEQUENCE [LARGE SCALE GENOMIC DNA]</scope>
    <source>
        <strain evidence="3 4">BO-59</strain>
    </source>
</reference>
<dbReference type="Gene3D" id="3.40.50.10140">
    <property type="entry name" value="Toll/interleukin-1 receptor homology (TIR) domain"/>
    <property type="match status" value="1"/>
</dbReference>
<keyword evidence="1" id="KW-0472">Membrane</keyword>
<dbReference type="PROSITE" id="PS50104">
    <property type="entry name" value="TIR"/>
    <property type="match status" value="1"/>
</dbReference>
<dbReference type="OrthoDB" id="1098242at2"/>
<protein>
    <submittedName>
        <fullName evidence="3">Toll/interleukin-1 receptor domain-containing protein</fullName>
    </submittedName>
</protein>
<proteinExistence type="predicted"/>
<dbReference type="GO" id="GO:0007165">
    <property type="term" value="P:signal transduction"/>
    <property type="evidence" value="ECO:0007669"/>
    <property type="project" value="InterPro"/>
</dbReference>
<dbReference type="InterPro" id="IPR035897">
    <property type="entry name" value="Toll_tir_struct_dom_sf"/>
</dbReference>
<gene>
    <name evidence="3" type="ORF">EFY79_16670</name>
</gene>
<name>A0A3M9N958_9BACT</name>
<keyword evidence="4" id="KW-1185">Reference proteome</keyword>
<dbReference type="EMBL" id="RJJR01000014">
    <property type="protein sequence ID" value="RNI34324.1"/>
    <property type="molecule type" value="Genomic_DNA"/>
</dbReference>
<feature type="transmembrane region" description="Helical" evidence="1">
    <location>
        <begin position="156"/>
        <end position="175"/>
    </location>
</feature>
<evidence type="ECO:0000313" key="3">
    <source>
        <dbReference type="EMBL" id="RNI34324.1"/>
    </source>
</evidence>
<comment type="caution">
    <text evidence="3">The sequence shown here is derived from an EMBL/GenBank/DDBJ whole genome shotgun (WGS) entry which is preliminary data.</text>
</comment>
<dbReference type="Proteomes" id="UP000267223">
    <property type="component" value="Unassembled WGS sequence"/>
</dbReference>
<evidence type="ECO:0000256" key="1">
    <source>
        <dbReference type="SAM" id="Phobius"/>
    </source>
</evidence>
<evidence type="ECO:0000313" key="4">
    <source>
        <dbReference type="Proteomes" id="UP000267223"/>
    </source>
</evidence>
<dbReference type="SUPFAM" id="SSF52200">
    <property type="entry name" value="Toll/Interleukin receptor TIR domain"/>
    <property type="match status" value="1"/>
</dbReference>